<sequence>MKTEIVTDDTLSLKVKDFNNTLAQRFKKKALLEIPAVAKELELFFNKNSHSIEEVSRMKEIITDAENLLGLMKNYIHSHIEVS</sequence>
<proteinExistence type="predicted"/>
<organism evidence="1">
    <name type="scientific">freshwater metagenome</name>
    <dbReference type="NCBI Taxonomy" id="449393"/>
    <lineage>
        <taxon>unclassified sequences</taxon>
        <taxon>metagenomes</taxon>
        <taxon>ecological metagenomes</taxon>
    </lineage>
</organism>
<dbReference type="AlphaFoldDB" id="A0A6J6EZ38"/>
<gene>
    <name evidence="1" type="ORF">UFOPK1726_00992</name>
</gene>
<reference evidence="1" key="1">
    <citation type="submission" date="2020-05" db="EMBL/GenBank/DDBJ databases">
        <authorList>
            <person name="Chiriac C."/>
            <person name="Salcher M."/>
            <person name="Ghai R."/>
            <person name="Kavagutti S V."/>
        </authorList>
    </citation>
    <scope>NUCLEOTIDE SEQUENCE</scope>
</reference>
<accession>A0A6J6EZ38</accession>
<dbReference type="EMBL" id="CAEZTT010000125">
    <property type="protein sequence ID" value="CAB4581960.1"/>
    <property type="molecule type" value="Genomic_DNA"/>
</dbReference>
<name>A0A6J6EZ38_9ZZZZ</name>
<evidence type="ECO:0000313" key="1">
    <source>
        <dbReference type="EMBL" id="CAB4581960.1"/>
    </source>
</evidence>
<protein>
    <submittedName>
        <fullName evidence="1">Unannotated protein</fullName>
    </submittedName>
</protein>